<keyword evidence="1" id="KW-0805">Transcription regulation</keyword>
<dbReference type="GO" id="GO:0003677">
    <property type="term" value="F:DNA binding"/>
    <property type="evidence" value="ECO:0007669"/>
    <property type="project" value="InterPro"/>
</dbReference>
<keyword evidence="2" id="KW-0804">Transcription</keyword>
<keyword evidence="3" id="KW-0539">Nucleus</keyword>
<name>A0A835DRV5_TETSI</name>
<dbReference type="InterPro" id="IPR046955">
    <property type="entry name" value="PHR1-like"/>
</dbReference>
<proteinExistence type="predicted"/>
<dbReference type="InterPro" id="IPR017930">
    <property type="entry name" value="Myb_dom"/>
</dbReference>
<dbReference type="NCBIfam" id="TIGR01557">
    <property type="entry name" value="myb_SHAQKYF"/>
    <property type="match status" value="1"/>
</dbReference>
<gene>
    <name evidence="5" type="ORF">HHK36_002329</name>
</gene>
<dbReference type="PROSITE" id="PS51294">
    <property type="entry name" value="HTH_MYB"/>
    <property type="match status" value="1"/>
</dbReference>
<evidence type="ECO:0000256" key="3">
    <source>
        <dbReference type="ARBA" id="ARBA00023242"/>
    </source>
</evidence>
<dbReference type="InterPro" id="IPR025756">
    <property type="entry name" value="Myb_CC_LHEQLE"/>
</dbReference>
<dbReference type="InterPro" id="IPR006447">
    <property type="entry name" value="Myb_dom_plants"/>
</dbReference>
<dbReference type="EMBL" id="JABCRI010000001">
    <property type="protein sequence ID" value="KAF8414328.1"/>
    <property type="molecule type" value="Genomic_DNA"/>
</dbReference>
<dbReference type="AlphaFoldDB" id="A0A835DRV5"/>
<evidence type="ECO:0000313" key="6">
    <source>
        <dbReference type="Proteomes" id="UP000655225"/>
    </source>
</evidence>
<dbReference type="GO" id="GO:0003700">
    <property type="term" value="F:DNA-binding transcription factor activity"/>
    <property type="evidence" value="ECO:0007669"/>
    <property type="project" value="InterPro"/>
</dbReference>
<dbReference type="InterPro" id="IPR001005">
    <property type="entry name" value="SANT/Myb"/>
</dbReference>
<dbReference type="InterPro" id="IPR009057">
    <property type="entry name" value="Homeodomain-like_sf"/>
</dbReference>
<dbReference type="Pfam" id="PF00249">
    <property type="entry name" value="Myb_DNA-binding"/>
    <property type="match status" value="1"/>
</dbReference>
<comment type="caution">
    <text evidence="5">The sequence shown here is derived from an EMBL/GenBank/DDBJ whole genome shotgun (WGS) entry which is preliminary data.</text>
</comment>
<dbReference type="OMA" id="DSERRYM"/>
<keyword evidence="6" id="KW-1185">Reference proteome</keyword>
<dbReference type="PANTHER" id="PTHR31499">
    <property type="entry name" value="MYB FAMILY TRANSCRIPTION FACTOR PHL11"/>
    <property type="match status" value="1"/>
</dbReference>
<evidence type="ECO:0000313" key="5">
    <source>
        <dbReference type="EMBL" id="KAF8414328.1"/>
    </source>
</evidence>
<reference evidence="5 6" key="1">
    <citation type="submission" date="2020-04" db="EMBL/GenBank/DDBJ databases">
        <title>Plant Genome Project.</title>
        <authorList>
            <person name="Zhang R.-G."/>
        </authorList>
    </citation>
    <scope>NUCLEOTIDE SEQUENCE [LARGE SCALE GENOMIC DNA]</scope>
    <source>
        <strain evidence="5">YNK0</strain>
        <tissue evidence="5">Leaf</tissue>
    </source>
</reference>
<dbReference type="Proteomes" id="UP000655225">
    <property type="component" value="Unassembled WGS sequence"/>
</dbReference>
<dbReference type="SUPFAM" id="SSF46689">
    <property type="entry name" value="Homeodomain-like"/>
    <property type="match status" value="1"/>
</dbReference>
<dbReference type="Gene3D" id="1.10.10.60">
    <property type="entry name" value="Homeodomain-like"/>
    <property type="match status" value="1"/>
</dbReference>
<dbReference type="Pfam" id="PF14379">
    <property type="entry name" value="Myb_CC_LHEQLE"/>
    <property type="match status" value="1"/>
</dbReference>
<feature type="domain" description="HTH myb-type" evidence="4">
    <location>
        <begin position="22"/>
        <end position="82"/>
    </location>
</feature>
<dbReference type="PANTHER" id="PTHR31499:SF49">
    <property type="entry name" value="PROTEIN PHOSPHATE STARVATION RESPONSE 1-LIKE ISOFORM X1"/>
    <property type="match status" value="1"/>
</dbReference>
<dbReference type="OrthoDB" id="551907at2759"/>
<sequence length="210" mass="23861">MFSRQIQPHEAVRGDPCVVLTSDPKPRLRWTADLHQRFVDAVIHLGGPDKATPKNIMQAMGVKGLTLFHLKSHLQVFVSPLLNLYYLFISPTNAIKYRLSKQSGRDLSESPKDGTSASYFLESLGTSTSSPSLPISDMNECYEVKEKLRAQMEVQRKLHLQAEKHLLIRQDSERRYMESMLERAFRMLSIQTIEGAVADTEGPTPSWFVK</sequence>
<evidence type="ECO:0000259" key="4">
    <source>
        <dbReference type="PROSITE" id="PS51294"/>
    </source>
</evidence>
<accession>A0A835DRV5</accession>
<organism evidence="5 6">
    <name type="scientific">Tetracentron sinense</name>
    <name type="common">Spur-leaf</name>
    <dbReference type="NCBI Taxonomy" id="13715"/>
    <lineage>
        <taxon>Eukaryota</taxon>
        <taxon>Viridiplantae</taxon>
        <taxon>Streptophyta</taxon>
        <taxon>Embryophyta</taxon>
        <taxon>Tracheophyta</taxon>
        <taxon>Spermatophyta</taxon>
        <taxon>Magnoliopsida</taxon>
        <taxon>Trochodendrales</taxon>
        <taxon>Trochodendraceae</taxon>
        <taxon>Tetracentron</taxon>
    </lineage>
</organism>
<evidence type="ECO:0000256" key="1">
    <source>
        <dbReference type="ARBA" id="ARBA00023015"/>
    </source>
</evidence>
<protein>
    <recommendedName>
        <fullName evidence="4">HTH myb-type domain-containing protein</fullName>
    </recommendedName>
</protein>
<evidence type="ECO:0000256" key="2">
    <source>
        <dbReference type="ARBA" id="ARBA00023163"/>
    </source>
</evidence>